<feature type="transmembrane region" description="Helical" evidence="1">
    <location>
        <begin position="342"/>
        <end position="364"/>
    </location>
</feature>
<proteinExistence type="predicted"/>
<dbReference type="InParanoid" id="Q2FQD0"/>
<accession>Q2FQD0</accession>
<dbReference type="EMBL" id="CP000254">
    <property type="protein sequence ID" value="ABD40157.1"/>
    <property type="molecule type" value="Genomic_DNA"/>
</dbReference>
<keyword evidence="1" id="KW-1133">Transmembrane helix</keyword>
<keyword evidence="1" id="KW-0472">Membrane</keyword>
<feature type="transmembrane region" description="Helical" evidence="1">
    <location>
        <begin position="192"/>
        <end position="212"/>
    </location>
</feature>
<evidence type="ECO:0000313" key="2">
    <source>
        <dbReference type="EMBL" id="ABD40157.1"/>
    </source>
</evidence>
<evidence type="ECO:0008006" key="4">
    <source>
        <dbReference type="Google" id="ProtNLM"/>
    </source>
</evidence>
<dbReference type="AlphaFoldDB" id="Q2FQD0"/>
<dbReference type="HOGENOM" id="CLU_571892_0_0_2"/>
<name>Q2FQD0_METHJ</name>
<feature type="transmembrane region" description="Helical" evidence="1">
    <location>
        <begin position="99"/>
        <end position="117"/>
    </location>
</feature>
<protein>
    <recommendedName>
        <fullName evidence="4">Glycosyltransferase RgtA/B/C/D-like domain-containing protein</fullName>
    </recommendedName>
</protein>
<keyword evidence="3" id="KW-1185">Reference proteome</keyword>
<evidence type="ECO:0000313" key="3">
    <source>
        <dbReference type="Proteomes" id="UP000001941"/>
    </source>
</evidence>
<feature type="transmembrane region" description="Helical" evidence="1">
    <location>
        <begin position="124"/>
        <end position="141"/>
    </location>
</feature>
<dbReference type="KEGG" id="mhu:Mhun_0392"/>
<dbReference type="STRING" id="323259.Mhun_0392"/>
<gene>
    <name evidence="2" type="ordered locus">Mhun_0392</name>
</gene>
<feature type="transmembrane region" description="Helical" evidence="1">
    <location>
        <begin position="313"/>
        <end position="335"/>
    </location>
</feature>
<feature type="transmembrane region" description="Helical" evidence="1">
    <location>
        <begin position="72"/>
        <end position="93"/>
    </location>
</feature>
<evidence type="ECO:0000256" key="1">
    <source>
        <dbReference type="SAM" id="Phobius"/>
    </source>
</evidence>
<organism evidence="2 3">
    <name type="scientific">Methanospirillum hungatei JF-1 (strain ATCC 27890 / DSM 864 / NBRC 100397 / JF-1)</name>
    <dbReference type="NCBI Taxonomy" id="323259"/>
    <lineage>
        <taxon>Archaea</taxon>
        <taxon>Methanobacteriati</taxon>
        <taxon>Methanobacteriota</taxon>
        <taxon>Stenosarchaea group</taxon>
        <taxon>Methanomicrobia</taxon>
        <taxon>Methanomicrobiales</taxon>
        <taxon>Methanospirillaceae</taxon>
        <taxon>Methanospirillum</taxon>
    </lineage>
</organism>
<dbReference type="EnsemblBacteria" id="ABD40157">
    <property type="protein sequence ID" value="ABD40157"/>
    <property type="gene ID" value="Mhun_0392"/>
</dbReference>
<feature type="transmembrane region" description="Helical" evidence="1">
    <location>
        <begin position="281"/>
        <end position="301"/>
    </location>
</feature>
<reference evidence="3" key="1">
    <citation type="journal article" date="2016" name="Stand. Genomic Sci.">
        <title>Complete genome sequence of Methanospirillum hungatei type strain JF1.</title>
        <authorList>
            <person name="Gunsalus R.P."/>
            <person name="Cook L.E."/>
            <person name="Crable B."/>
            <person name="Rohlin L."/>
            <person name="McDonald E."/>
            <person name="Mouttaki H."/>
            <person name="Sieber J.R."/>
            <person name="Poweleit N."/>
            <person name="Zhou H."/>
            <person name="Lapidus A.L."/>
            <person name="Daligault H.E."/>
            <person name="Land M."/>
            <person name="Gilna P."/>
            <person name="Ivanova N."/>
            <person name="Kyrpides N."/>
            <person name="Culley D.E."/>
            <person name="McInerney M.J."/>
        </authorList>
    </citation>
    <scope>NUCLEOTIDE SEQUENCE [LARGE SCALE GENOMIC DNA]</scope>
    <source>
        <strain evidence="3">ATCC 27890 / DSM 864 / NBRC 100397 / JF-1</strain>
    </source>
</reference>
<dbReference type="RefSeq" id="WP_011447450.1">
    <property type="nucleotide sequence ID" value="NC_007796.1"/>
</dbReference>
<dbReference type="eggNOG" id="arCOG06447">
    <property type="taxonomic scope" value="Archaea"/>
</dbReference>
<keyword evidence="1" id="KW-0812">Transmembrane</keyword>
<sequence>MNISLSNQIIFPKGIALPDFDLHFSAFVIPILKNGYIPHPIIFTGTYDFFPCHHIFAAINILVCGSDPKSTYIILGGFLLCSTVIFIFLIARAFWNNNYALITVILFNCLDYYLMYGAHPEHQAYNYSFSVMLLSIILLYFSSTNLRYIPCIIILTILIIFTHHFSAMIILILLGILAFLEIYVKKKLSKQKAILWPIFLIFLLILSLQLMYYSNLFGSLIQIINNYYISFQDISMNLVESTVYDQVPIKTIFINTIGSSILLGLAVSGFLIFLRRRTIPDLFIISISLVLSIFLVLGIGFKQVALLPDRLYPLLQIFSLIFLAAEGLLFFLGRIKTDKGKIVTATVILILLSSFSLSSTIAGFETSPFVDEHLSYYKLYDTEQEIVFKEWKSIYTTKDNNQISNLPLLNSGQININDIPSRSLLDYNKLNIKTGFLHQFGEHMGQYNFIKILPGESNKLNIFDKLYCNNIITYYYT</sequence>
<dbReference type="GeneID" id="3923402"/>
<feature type="transmembrane region" description="Helical" evidence="1">
    <location>
        <begin position="147"/>
        <end position="180"/>
    </location>
</feature>
<feature type="transmembrane region" description="Helical" evidence="1">
    <location>
        <begin position="252"/>
        <end position="274"/>
    </location>
</feature>
<dbReference type="OrthoDB" id="386768at2157"/>
<dbReference type="Proteomes" id="UP000001941">
    <property type="component" value="Chromosome"/>
</dbReference>